<name>A0AA39U8T9_ARMTA</name>
<keyword evidence="2 10" id="KW-0723">Serine/threonine-protein kinase</keyword>
<proteinExistence type="inferred from homology"/>
<dbReference type="PROSITE" id="PS00107">
    <property type="entry name" value="PROTEIN_KINASE_ATP"/>
    <property type="match status" value="1"/>
</dbReference>
<dbReference type="InterPro" id="IPR017441">
    <property type="entry name" value="Protein_kinase_ATP_BS"/>
</dbReference>
<comment type="catalytic activity">
    <reaction evidence="7">
        <text>L-threonyl-[protein] + ATP = O-phospho-L-threonyl-[protein] + ADP + H(+)</text>
        <dbReference type="Rhea" id="RHEA:46608"/>
        <dbReference type="Rhea" id="RHEA-COMP:11060"/>
        <dbReference type="Rhea" id="RHEA-COMP:11605"/>
        <dbReference type="ChEBI" id="CHEBI:15378"/>
        <dbReference type="ChEBI" id="CHEBI:30013"/>
        <dbReference type="ChEBI" id="CHEBI:30616"/>
        <dbReference type="ChEBI" id="CHEBI:61977"/>
        <dbReference type="ChEBI" id="CHEBI:456216"/>
        <dbReference type="EC" id="2.7.11.1"/>
    </reaction>
</comment>
<dbReference type="PANTHER" id="PTHR43895:SF32">
    <property type="entry name" value="SERINE_THREONINE-PROTEIN KINASE CHK1"/>
    <property type="match status" value="1"/>
</dbReference>
<dbReference type="PROSITE" id="PS50011">
    <property type="entry name" value="PROTEIN_KINASE_DOM"/>
    <property type="match status" value="1"/>
</dbReference>
<dbReference type="Proteomes" id="UP001175211">
    <property type="component" value="Unassembled WGS sequence"/>
</dbReference>
<evidence type="ECO:0000256" key="9">
    <source>
        <dbReference type="PROSITE-ProRule" id="PRU10141"/>
    </source>
</evidence>
<dbReference type="InterPro" id="IPR000719">
    <property type="entry name" value="Prot_kinase_dom"/>
</dbReference>
<dbReference type="SMART" id="SM00220">
    <property type="entry name" value="S_TKc"/>
    <property type="match status" value="1"/>
</dbReference>
<evidence type="ECO:0000256" key="8">
    <source>
        <dbReference type="ARBA" id="ARBA00048679"/>
    </source>
</evidence>
<keyword evidence="6 9" id="KW-0067">ATP-binding</keyword>
<evidence type="ECO:0000256" key="7">
    <source>
        <dbReference type="ARBA" id="ARBA00047899"/>
    </source>
</evidence>
<reference evidence="12" key="1">
    <citation type="submission" date="2023-06" db="EMBL/GenBank/DDBJ databases">
        <authorList>
            <consortium name="Lawrence Berkeley National Laboratory"/>
            <person name="Ahrendt S."/>
            <person name="Sahu N."/>
            <person name="Indic B."/>
            <person name="Wong-Bajracharya J."/>
            <person name="Merenyi Z."/>
            <person name="Ke H.-M."/>
            <person name="Monk M."/>
            <person name="Kocsube S."/>
            <person name="Drula E."/>
            <person name="Lipzen A."/>
            <person name="Balint B."/>
            <person name="Henrissat B."/>
            <person name="Andreopoulos B."/>
            <person name="Martin F.M."/>
            <person name="Harder C.B."/>
            <person name="Rigling D."/>
            <person name="Ford K.L."/>
            <person name="Foster G.D."/>
            <person name="Pangilinan J."/>
            <person name="Papanicolaou A."/>
            <person name="Barry K."/>
            <person name="LaButti K."/>
            <person name="Viragh M."/>
            <person name="Koriabine M."/>
            <person name="Yan M."/>
            <person name="Riley R."/>
            <person name="Champramary S."/>
            <person name="Plett K.L."/>
            <person name="Tsai I.J."/>
            <person name="Slot J."/>
            <person name="Sipos G."/>
            <person name="Plett J."/>
            <person name="Nagy L.G."/>
            <person name="Grigoriev I.V."/>
        </authorList>
    </citation>
    <scope>NUCLEOTIDE SEQUENCE</scope>
    <source>
        <strain evidence="12">CCBAS 213</strain>
    </source>
</reference>
<dbReference type="EC" id="2.7.11.1" evidence="1"/>
<dbReference type="InterPro" id="IPR011009">
    <property type="entry name" value="Kinase-like_dom_sf"/>
</dbReference>
<dbReference type="RefSeq" id="XP_060339638.1">
    <property type="nucleotide sequence ID" value="XM_060475984.1"/>
</dbReference>
<comment type="catalytic activity">
    <reaction evidence="8">
        <text>L-seryl-[protein] + ATP = O-phospho-L-seryl-[protein] + ADP + H(+)</text>
        <dbReference type="Rhea" id="RHEA:17989"/>
        <dbReference type="Rhea" id="RHEA-COMP:9863"/>
        <dbReference type="Rhea" id="RHEA-COMP:11604"/>
        <dbReference type="ChEBI" id="CHEBI:15378"/>
        <dbReference type="ChEBI" id="CHEBI:29999"/>
        <dbReference type="ChEBI" id="CHEBI:30616"/>
        <dbReference type="ChEBI" id="CHEBI:83421"/>
        <dbReference type="ChEBI" id="CHEBI:456216"/>
        <dbReference type="EC" id="2.7.11.1"/>
    </reaction>
</comment>
<keyword evidence="4 9" id="KW-0547">Nucleotide-binding</keyword>
<sequence>MPSTHPLPDFAGHLVANGRLLLLELLGAGSYGKVYRAVDITSPKHAEEYYAVKCTHRYKKGSRRDALQKREFSAHAKVSGHPNIITFHKAFYDGLYLYIVLDLCSGGDLYNAIGKTHLLRDNDALLKSVFIQLIDALQYCHKKSIFHRDLKPENVLCSRDFTKVFLADFGLATTLEDCKHIGCGSMSYQSPECIGEEWKSPTYSARRSDVWSLGIVLVNMLSRRCPWKTARTSDVLFNAFLRDSTFFQKCFPFSPGVINVLLRIFVIRSGERITLPELREAILRLDTFFLSPEDLSHAPKLIRDMAYRSLPDRNQLHLSAYYER</sequence>
<dbReference type="GeneID" id="85359532"/>
<keyword evidence="5 12" id="KW-0418">Kinase</keyword>
<keyword evidence="13" id="KW-1185">Reference proteome</keyword>
<evidence type="ECO:0000256" key="6">
    <source>
        <dbReference type="ARBA" id="ARBA00022840"/>
    </source>
</evidence>
<protein>
    <recommendedName>
        <fullName evidence="1">non-specific serine/threonine protein kinase</fullName>
        <ecNumber evidence="1">2.7.11.1</ecNumber>
    </recommendedName>
</protein>
<evidence type="ECO:0000256" key="5">
    <source>
        <dbReference type="ARBA" id="ARBA00022777"/>
    </source>
</evidence>
<dbReference type="EMBL" id="JAUEPS010000001">
    <property type="protein sequence ID" value="KAK0469845.1"/>
    <property type="molecule type" value="Genomic_DNA"/>
</dbReference>
<dbReference type="GO" id="GO:0005524">
    <property type="term" value="F:ATP binding"/>
    <property type="evidence" value="ECO:0007669"/>
    <property type="project" value="UniProtKB-UniRule"/>
</dbReference>
<comment type="caution">
    <text evidence="12">The sequence shown here is derived from an EMBL/GenBank/DDBJ whole genome shotgun (WGS) entry which is preliminary data.</text>
</comment>
<gene>
    <name evidence="12" type="ORF">EV420DRAFT_1625649</name>
</gene>
<dbReference type="PROSITE" id="PS00108">
    <property type="entry name" value="PROTEIN_KINASE_ST"/>
    <property type="match status" value="1"/>
</dbReference>
<evidence type="ECO:0000256" key="4">
    <source>
        <dbReference type="ARBA" id="ARBA00022741"/>
    </source>
</evidence>
<dbReference type="SUPFAM" id="SSF56112">
    <property type="entry name" value="Protein kinase-like (PK-like)"/>
    <property type="match status" value="1"/>
</dbReference>
<feature type="binding site" evidence="9">
    <location>
        <position position="53"/>
    </location>
    <ligand>
        <name>ATP</name>
        <dbReference type="ChEBI" id="CHEBI:30616"/>
    </ligand>
</feature>
<dbReference type="PANTHER" id="PTHR43895">
    <property type="entry name" value="CALCIUM/CALMODULIN-DEPENDENT PROTEIN KINASE KINASE-RELATED"/>
    <property type="match status" value="1"/>
</dbReference>
<dbReference type="Gene3D" id="1.10.510.10">
    <property type="entry name" value="Transferase(Phosphotransferase) domain 1"/>
    <property type="match status" value="1"/>
</dbReference>
<comment type="similarity">
    <text evidence="10">Belongs to the protein kinase superfamily.</text>
</comment>
<evidence type="ECO:0000259" key="11">
    <source>
        <dbReference type="PROSITE" id="PS50011"/>
    </source>
</evidence>
<dbReference type="GO" id="GO:0007165">
    <property type="term" value="P:signal transduction"/>
    <property type="evidence" value="ECO:0007669"/>
    <property type="project" value="TreeGrafter"/>
</dbReference>
<dbReference type="Pfam" id="PF00069">
    <property type="entry name" value="Pkinase"/>
    <property type="match status" value="1"/>
</dbReference>
<dbReference type="GO" id="GO:0004674">
    <property type="term" value="F:protein serine/threonine kinase activity"/>
    <property type="evidence" value="ECO:0007669"/>
    <property type="project" value="UniProtKB-KW"/>
</dbReference>
<feature type="domain" description="Protein kinase" evidence="11">
    <location>
        <begin position="20"/>
        <end position="289"/>
    </location>
</feature>
<organism evidence="12 13">
    <name type="scientific">Armillaria tabescens</name>
    <name type="common">Ringless honey mushroom</name>
    <name type="synonym">Agaricus tabescens</name>
    <dbReference type="NCBI Taxonomy" id="1929756"/>
    <lineage>
        <taxon>Eukaryota</taxon>
        <taxon>Fungi</taxon>
        <taxon>Dikarya</taxon>
        <taxon>Basidiomycota</taxon>
        <taxon>Agaricomycotina</taxon>
        <taxon>Agaricomycetes</taxon>
        <taxon>Agaricomycetidae</taxon>
        <taxon>Agaricales</taxon>
        <taxon>Marasmiineae</taxon>
        <taxon>Physalacriaceae</taxon>
        <taxon>Desarmillaria</taxon>
    </lineage>
</organism>
<keyword evidence="3" id="KW-0808">Transferase</keyword>
<evidence type="ECO:0000256" key="2">
    <source>
        <dbReference type="ARBA" id="ARBA00022527"/>
    </source>
</evidence>
<accession>A0AA39U8T9</accession>
<dbReference type="InterPro" id="IPR008271">
    <property type="entry name" value="Ser/Thr_kinase_AS"/>
</dbReference>
<evidence type="ECO:0000313" key="13">
    <source>
        <dbReference type="Proteomes" id="UP001175211"/>
    </source>
</evidence>
<evidence type="ECO:0000256" key="3">
    <source>
        <dbReference type="ARBA" id="ARBA00022679"/>
    </source>
</evidence>
<evidence type="ECO:0000256" key="1">
    <source>
        <dbReference type="ARBA" id="ARBA00012513"/>
    </source>
</evidence>
<evidence type="ECO:0000256" key="10">
    <source>
        <dbReference type="RuleBase" id="RU000304"/>
    </source>
</evidence>
<evidence type="ECO:0000313" key="12">
    <source>
        <dbReference type="EMBL" id="KAK0469845.1"/>
    </source>
</evidence>
<dbReference type="AlphaFoldDB" id="A0AA39U8T9"/>